<accession>A0A250KNS5</accession>
<dbReference type="KEGG" id="mmai:sS8_1230"/>
<reference evidence="2 3" key="1">
    <citation type="submission" date="2016-12" db="EMBL/GenBank/DDBJ databases">
        <title>Genome sequencing of Methylocaldum marinum.</title>
        <authorList>
            <person name="Takeuchi M."/>
            <person name="Kamagata Y."/>
            <person name="Hiraoka S."/>
            <person name="Oshima K."/>
            <person name="Hattori M."/>
            <person name="Iwasaki W."/>
        </authorList>
    </citation>
    <scope>NUCLEOTIDE SEQUENCE [LARGE SCALE GENOMIC DNA]</scope>
    <source>
        <strain evidence="2 3">S8</strain>
    </source>
</reference>
<evidence type="ECO:0000313" key="3">
    <source>
        <dbReference type="Proteomes" id="UP000266313"/>
    </source>
</evidence>
<gene>
    <name evidence="2" type="ORF">sS8_1230</name>
</gene>
<dbReference type="RefSeq" id="WP_119632635.1">
    <property type="nucleotide sequence ID" value="NZ_AP017928.1"/>
</dbReference>
<keyword evidence="1" id="KW-1133">Transmembrane helix</keyword>
<dbReference type="AlphaFoldDB" id="A0A250KNS5"/>
<keyword evidence="1 2" id="KW-0812">Transmembrane</keyword>
<protein>
    <submittedName>
        <fullName evidence="2">Transmembrane protein</fullName>
    </submittedName>
</protein>
<dbReference type="OrthoDB" id="8775484at2"/>
<evidence type="ECO:0000313" key="2">
    <source>
        <dbReference type="EMBL" id="BBA33192.1"/>
    </source>
</evidence>
<sequence>MRRIYFLVPTIEITKKIVDELLLARVEERHIHVLAKRGTPLEDLPEATFLQKTDFLPALEQGMALGGATGLLAGLVAISLPTGLVLGGGALFAITLAGAGVGGLMSSMVGSSIGNRRIEQFQEAMEKGEFLLMIDVPRDRVEEVETIIKKHHPEAECEGTDPHTFP</sequence>
<organism evidence="2 3">
    <name type="scientific">Methylocaldum marinum</name>
    <dbReference type="NCBI Taxonomy" id="1432792"/>
    <lineage>
        <taxon>Bacteria</taxon>
        <taxon>Pseudomonadati</taxon>
        <taxon>Pseudomonadota</taxon>
        <taxon>Gammaproteobacteria</taxon>
        <taxon>Methylococcales</taxon>
        <taxon>Methylococcaceae</taxon>
        <taxon>Methylocaldum</taxon>
    </lineage>
</organism>
<dbReference type="EMBL" id="AP017928">
    <property type="protein sequence ID" value="BBA33192.1"/>
    <property type="molecule type" value="Genomic_DNA"/>
</dbReference>
<feature type="transmembrane region" description="Helical" evidence="1">
    <location>
        <begin position="62"/>
        <end position="80"/>
    </location>
</feature>
<evidence type="ECO:0000256" key="1">
    <source>
        <dbReference type="SAM" id="Phobius"/>
    </source>
</evidence>
<feature type="transmembrane region" description="Helical" evidence="1">
    <location>
        <begin position="86"/>
        <end position="109"/>
    </location>
</feature>
<proteinExistence type="predicted"/>
<dbReference type="Proteomes" id="UP000266313">
    <property type="component" value="Chromosome"/>
</dbReference>
<keyword evidence="3" id="KW-1185">Reference proteome</keyword>
<name>A0A250KNS5_9GAMM</name>
<keyword evidence="1" id="KW-0472">Membrane</keyword>